<dbReference type="OrthoDB" id="9790669at2"/>
<name>A0A174ZIS9_9FIRM</name>
<dbReference type="Gene3D" id="3.40.50.2300">
    <property type="match status" value="1"/>
</dbReference>
<gene>
    <name evidence="6" type="primary">yehT_1</name>
    <name evidence="6" type="ORF">ERS852540_00821</name>
</gene>
<dbReference type="Pfam" id="PF04397">
    <property type="entry name" value="LytTR"/>
    <property type="match status" value="1"/>
</dbReference>
<feature type="domain" description="Response regulatory" evidence="4">
    <location>
        <begin position="2"/>
        <end position="123"/>
    </location>
</feature>
<comment type="function">
    <text evidence="2">May play the central regulatory role in sporulation. It may be an element of the effector pathway responsible for the activation of sporulation genes in response to nutritional stress. Spo0A may act in concert with spo0H (a sigma factor) to control the expression of some genes that are critical to the sporulation process.</text>
</comment>
<dbReference type="InterPro" id="IPR011006">
    <property type="entry name" value="CheY-like_superfamily"/>
</dbReference>
<evidence type="ECO:0000256" key="3">
    <source>
        <dbReference type="PROSITE-ProRule" id="PRU00169"/>
    </source>
</evidence>
<dbReference type="EMBL" id="CZBY01000005">
    <property type="protein sequence ID" value="CUQ84178.1"/>
    <property type="molecule type" value="Genomic_DNA"/>
</dbReference>
<dbReference type="Gene3D" id="2.40.50.1020">
    <property type="entry name" value="LytTr DNA-binding domain"/>
    <property type="match status" value="1"/>
</dbReference>
<dbReference type="PROSITE" id="PS50110">
    <property type="entry name" value="RESPONSE_REGULATORY"/>
    <property type="match status" value="1"/>
</dbReference>
<evidence type="ECO:0000256" key="2">
    <source>
        <dbReference type="ARBA" id="ARBA00024867"/>
    </source>
</evidence>
<organism evidence="6 7">
    <name type="scientific">[Eubacterium] siraeum</name>
    <dbReference type="NCBI Taxonomy" id="39492"/>
    <lineage>
        <taxon>Bacteria</taxon>
        <taxon>Bacillati</taxon>
        <taxon>Bacillota</taxon>
        <taxon>Clostridia</taxon>
        <taxon>Eubacteriales</taxon>
        <taxon>Oscillospiraceae</taxon>
        <taxon>Oscillospiraceae incertae sedis</taxon>
    </lineage>
</organism>
<protein>
    <recommendedName>
        <fullName evidence="1">Stage 0 sporulation protein A homolog</fullName>
    </recommendedName>
</protein>
<dbReference type="STRING" id="39492.ERS852540_00821"/>
<feature type="domain" description="HTH LytTR-type" evidence="5">
    <location>
        <begin position="135"/>
        <end position="233"/>
    </location>
</feature>
<sequence length="238" mass="26946">MIILICDDDKNCLANEEKYIRDNTEAVPECFLGGKELLKRLSAGTEDIAAVFMDIELDNSENGIMVAEQISNLYPDIRIIFLTAYSLKYCEEIFLAGKNLVPFALVDKQNLDVNLKRAMDKLRTALDSDKEKSRIAVTVNSETFFVEPMQTLYLESNAHTLIIVTSGENKSVRSKLSDVLEAFPPYFIQCHKSYAVNIHHIVSYTTKQIELDSGVIIPVSRKFSLSVREKMLRHECGI</sequence>
<feature type="modified residue" description="4-aspartylphosphate" evidence="3">
    <location>
        <position position="54"/>
    </location>
</feature>
<evidence type="ECO:0000259" key="4">
    <source>
        <dbReference type="PROSITE" id="PS50110"/>
    </source>
</evidence>
<dbReference type="PANTHER" id="PTHR37299">
    <property type="entry name" value="TRANSCRIPTIONAL REGULATOR-RELATED"/>
    <property type="match status" value="1"/>
</dbReference>
<dbReference type="SUPFAM" id="SSF52172">
    <property type="entry name" value="CheY-like"/>
    <property type="match status" value="1"/>
</dbReference>
<evidence type="ECO:0000256" key="1">
    <source>
        <dbReference type="ARBA" id="ARBA00018672"/>
    </source>
</evidence>
<keyword evidence="3" id="KW-0597">Phosphoprotein</keyword>
<proteinExistence type="predicted"/>
<dbReference type="Pfam" id="PF00072">
    <property type="entry name" value="Response_reg"/>
    <property type="match status" value="1"/>
</dbReference>
<reference evidence="6 7" key="1">
    <citation type="submission" date="2015-09" db="EMBL/GenBank/DDBJ databases">
        <authorList>
            <consortium name="Pathogen Informatics"/>
        </authorList>
    </citation>
    <scope>NUCLEOTIDE SEQUENCE [LARGE SCALE GENOMIC DNA]</scope>
    <source>
        <strain evidence="6 7">2789STDY5834928</strain>
    </source>
</reference>
<dbReference type="Proteomes" id="UP000095662">
    <property type="component" value="Unassembled WGS sequence"/>
</dbReference>
<dbReference type="InterPro" id="IPR046947">
    <property type="entry name" value="LytR-like"/>
</dbReference>
<evidence type="ECO:0000313" key="6">
    <source>
        <dbReference type="EMBL" id="CUQ84178.1"/>
    </source>
</evidence>
<dbReference type="SMART" id="SM00850">
    <property type="entry name" value="LytTR"/>
    <property type="match status" value="1"/>
</dbReference>
<evidence type="ECO:0000259" key="5">
    <source>
        <dbReference type="PROSITE" id="PS50930"/>
    </source>
</evidence>
<dbReference type="GO" id="GO:0000156">
    <property type="term" value="F:phosphorelay response regulator activity"/>
    <property type="evidence" value="ECO:0007669"/>
    <property type="project" value="InterPro"/>
</dbReference>
<dbReference type="GO" id="GO:0003677">
    <property type="term" value="F:DNA binding"/>
    <property type="evidence" value="ECO:0007669"/>
    <property type="project" value="InterPro"/>
</dbReference>
<dbReference type="PROSITE" id="PS50930">
    <property type="entry name" value="HTH_LYTTR"/>
    <property type="match status" value="1"/>
</dbReference>
<evidence type="ECO:0000313" key="7">
    <source>
        <dbReference type="Proteomes" id="UP000095662"/>
    </source>
</evidence>
<accession>A0A174ZIS9</accession>
<dbReference type="AlphaFoldDB" id="A0A174ZIS9"/>
<dbReference type="SMART" id="SM00448">
    <property type="entry name" value="REC"/>
    <property type="match status" value="1"/>
</dbReference>
<dbReference type="InterPro" id="IPR007492">
    <property type="entry name" value="LytTR_DNA-bd_dom"/>
</dbReference>
<dbReference type="PANTHER" id="PTHR37299:SF1">
    <property type="entry name" value="STAGE 0 SPORULATION PROTEIN A HOMOLOG"/>
    <property type="match status" value="1"/>
</dbReference>
<dbReference type="InterPro" id="IPR001789">
    <property type="entry name" value="Sig_transdc_resp-reg_receiver"/>
</dbReference>